<dbReference type="SUPFAM" id="SSF50630">
    <property type="entry name" value="Acid proteases"/>
    <property type="match status" value="1"/>
</dbReference>
<reference evidence="13" key="2">
    <citation type="submission" date="2022-01" db="EMBL/GenBank/DDBJ databases">
        <authorList>
            <person name="Yamashiro T."/>
            <person name="Shiraishi A."/>
            <person name="Satake H."/>
            <person name="Nakayama K."/>
        </authorList>
    </citation>
    <scope>NUCLEOTIDE SEQUENCE</scope>
</reference>
<keyword evidence="6" id="KW-0378">Hydrolase</keyword>
<dbReference type="InterPro" id="IPR000477">
    <property type="entry name" value="RT_dom"/>
</dbReference>
<keyword evidence="9" id="KW-0862">Zinc</keyword>
<dbReference type="Gene3D" id="4.10.60.10">
    <property type="entry name" value="Zinc finger, CCHC-type"/>
    <property type="match status" value="1"/>
</dbReference>
<evidence type="ECO:0000256" key="8">
    <source>
        <dbReference type="ARBA" id="ARBA00023268"/>
    </source>
</evidence>
<accession>A0ABQ4ZQI5</accession>
<evidence type="ECO:0000259" key="12">
    <source>
        <dbReference type="PROSITE" id="PS50878"/>
    </source>
</evidence>
<dbReference type="Pfam" id="PF17921">
    <property type="entry name" value="Integrase_H2C2"/>
    <property type="match status" value="1"/>
</dbReference>
<keyword evidence="3" id="KW-0548">Nucleotidyltransferase</keyword>
<proteinExistence type="predicted"/>
<name>A0ABQ4ZQI5_9ASTR</name>
<keyword evidence="1" id="KW-0645">Protease</keyword>
<organism evidence="13 14">
    <name type="scientific">Tanacetum coccineum</name>
    <dbReference type="NCBI Taxonomy" id="301880"/>
    <lineage>
        <taxon>Eukaryota</taxon>
        <taxon>Viridiplantae</taxon>
        <taxon>Streptophyta</taxon>
        <taxon>Embryophyta</taxon>
        <taxon>Tracheophyta</taxon>
        <taxon>Spermatophyta</taxon>
        <taxon>Magnoliopsida</taxon>
        <taxon>eudicotyledons</taxon>
        <taxon>Gunneridae</taxon>
        <taxon>Pentapetalae</taxon>
        <taxon>asterids</taxon>
        <taxon>campanulids</taxon>
        <taxon>Asterales</taxon>
        <taxon>Asteraceae</taxon>
        <taxon>Asteroideae</taxon>
        <taxon>Anthemideae</taxon>
        <taxon>Anthemidinae</taxon>
        <taxon>Tanacetum</taxon>
    </lineage>
</organism>
<feature type="domain" description="Reverse transcriptase" evidence="12">
    <location>
        <begin position="408"/>
        <end position="587"/>
    </location>
</feature>
<reference evidence="13" key="1">
    <citation type="journal article" date="2022" name="Int. J. Mol. Sci.">
        <title>Draft Genome of Tanacetum Coccineum: Genomic Comparison of Closely Related Tanacetum-Family Plants.</title>
        <authorList>
            <person name="Yamashiro T."/>
            <person name="Shiraishi A."/>
            <person name="Nakayama K."/>
            <person name="Satake H."/>
        </authorList>
    </citation>
    <scope>NUCLEOTIDE SEQUENCE</scope>
</reference>
<evidence type="ECO:0000256" key="6">
    <source>
        <dbReference type="ARBA" id="ARBA00022759"/>
    </source>
</evidence>
<dbReference type="InterPro" id="IPR043502">
    <property type="entry name" value="DNA/RNA_pol_sf"/>
</dbReference>
<dbReference type="Gene3D" id="1.10.340.70">
    <property type="match status" value="1"/>
</dbReference>
<dbReference type="PROSITE" id="PS50878">
    <property type="entry name" value="RT_POL"/>
    <property type="match status" value="1"/>
</dbReference>
<dbReference type="PANTHER" id="PTHR37984">
    <property type="entry name" value="PROTEIN CBG26694"/>
    <property type="match status" value="1"/>
</dbReference>
<dbReference type="Gene3D" id="3.10.10.10">
    <property type="entry name" value="HIV Type 1 Reverse Transcriptase, subunit A, domain 1"/>
    <property type="match status" value="1"/>
</dbReference>
<keyword evidence="9" id="KW-0863">Zinc-finger</keyword>
<keyword evidence="14" id="KW-1185">Reference proteome</keyword>
<dbReference type="Gene3D" id="2.40.70.10">
    <property type="entry name" value="Acid Proteases"/>
    <property type="match status" value="1"/>
</dbReference>
<protein>
    <submittedName>
        <fullName evidence="13">Reverse transcriptase domain-containing protein</fullName>
    </submittedName>
</protein>
<feature type="region of interest" description="Disordered" evidence="10">
    <location>
        <begin position="23"/>
        <end position="56"/>
    </location>
</feature>
<dbReference type="Pfam" id="PF17919">
    <property type="entry name" value="RT_RNaseH_2"/>
    <property type="match status" value="1"/>
</dbReference>
<dbReference type="InterPro" id="IPR043128">
    <property type="entry name" value="Rev_trsase/Diguanyl_cyclase"/>
</dbReference>
<feature type="region of interest" description="Disordered" evidence="10">
    <location>
        <begin position="1054"/>
        <end position="1074"/>
    </location>
</feature>
<dbReference type="Pfam" id="PF00098">
    <property type="entry name" value="zf-CCHC"/>
    <property type="match status" value="2"/>
</dbReference>
<keyword evidence="5" id="KW-0064">Aspartyl protease</keyword>
<keyword evidence="6" id="KW-0255">Endonuclease</keyword>
<dbReference type="Gene3D" id="3.30.70.270">
    <property type="match status" value="2"/>
</dbReference>
<feature type="compositionally biased region" description="Basic residues" evidence="10">
    <location>
        <begin position="1056"/>
        <end position="1067"/>
    </location>
</feature>
<dbReference type="SUPFAM" id="SSF57756">
    <property type="entry name" value="Retrovirus zinc finger-like domains"/>
    <property type="match status" value="1"/>
</dbReference>
<keyword evidence="8" id="KW-0511">Multifunctional enzyme</keyword>
<evidence type="ECO:0000256" key="9">
    <source>
        <dbReference type="PROSITE-ProRule" id="PRU00047"/>
    </source>
</evidence>
<dbReference type="SUPFAM" id="SSF56672">
    <property type="entry name" value="DNA/RNA polymerases"/>
    <property type="match status" value="1"/>
</dbReference>
<evidence type="ECO:0000256" key="7">
    <source>
        <dbReference type="ARBA" id="ARBA00023125"/>
    </source>
</evidence>
<feature type="domain" description="CCHC-type" evidence="11">
    <location>
        <begin position="200"/>
        <end position="215"/>
    </location>
</feature>
<dbReference type="InterPro" id="IPR036875">
    <property type="entry name" value="Znf_CCHC_sf"/>
</dbReference>
<evidence type="ECO:0000256" key="1">
    <source>
        <dbReference type="ARBA" id="ARBA00022670"/>
    </source>
</evidence>
<dbReference type="InterPro" id="IPR001878">
    <property type="entry name" value="Znf_CCHC"/>
</dbReference>
<evidence type="ECO:0000313" key="14">
    <source>
        <dbReference type="Proteomes" id="UP001151760"/>
    </source>
</evidence>
<keyword evidence="9" id="KW-0479">Metal-binding</keyword>
<evidence type="ECO:0000256" key="5">
    <source>
        <dbReference type="ARBA" id="ARBA00022750"/>
    </source>
</evidence>
<dbReference type="Pfam" id="PF03732">
    <property type="entry name" value="Retrotrans_gag"/>
    <property type="match status" value="1"/>
</dbReference>
<dbReference type="InterPro" id="IPR021109">
    <property type="entry name" value="Peptidase_aspartic_dom_sf"/>
</dbReference>
<keyword evidence="4" id="KW-0540">Nuclease</keyword>
<dbReference type="InterPro" id="IPR041588">
    <property type="entry name" value="Integrase_H2C2"/>
</dbReference>
<evidence type="ECO:0000256" key="2">
    <source>
        <dbReference type="ARBA" id="ARBA00022679"/>
    </source>
</evidence>
<dbReference type="PANTHER" id="PTHR37984:SF5">
    <property type="entry name" value="PROTEIN NYNRIN-LIKE"/>
    <property type="match status" value="1"/>
</dbReference>
<evidence type="ECO:0000256" key="4">
    <source>
        <dbReference type="ARBA" id="ARBA00022722"/>
    </source>
</evidence>
<dbReference type="InterPro" id="IPR012337">
    <property type="entry name" value="RNaseH-like_sf"/>
</dbReference>
<keyword evidence="2" id="KW-0808">Transferase</keyword>
<dbReference type="PROSITE" id="PS50158">
    <property type="entry name" value="ZF_CCHC"/>
    <property type="match status" value="2"/>
</dbReference>
<dbReference type="SMART" id="SM00343">
    <property type="entry name" value="ZnF_C2HC"/>
    <property type="match status" value="2"/>
</dbReference>
<dbReference type="CDD" id="cd01647">
    <property type="entry name" value="RT_LTR"/>
    <property type="match status" value="1"/>
</dbReference>
<evidence type="ECO:0000256" key="10">
    <source>
        <dbReference type="SAM" id="MobiDB-lite"/>
    </source>
</evidence>
<dbReference type="SUPFAM" id="SSF53098">
    <property type="entry name" value="Ribonuclease H-like"/>
    <property type="match status" value="1"/>
</dbReference>
<feature type="compositionally biased region" description="Gly residues" evidence="10">
    <location>
        <begin position="37"/>
        <end position="52"/>
    </location>
</feature>
<dbReference type="Pfam" id="PF08284">
    <property type="entry name" value="RVP_2"/>
    <property type="match status" value="1"/>
</dbReference>
<sequence length="1074" mass="123092">MPPRAMTQAAIEKLVSDRVATTLAQDRATRGNTNGADGSGGNTKGNARGQGGAPPARECTYSSFMKCNPTSFHGNEERNKVKFAAATLQGRALTWWNSQVATLGLEVANAKSWNDMKIMMREEFCLPEEIQRMEVKLWNLRMGLGLDESFRRIKAERIAASNKEQCPPKCNNCGKMGHKEKDCRSRNVASGTNARSAVVCYECGERGHKSNACPKRADRQGGNVRGQAYVVRDAEHNQGPNVVTGTFLLNNRYVTILFDSGADKSFVDVRLSHLLDIKPAKLNTSYEVELADGKVVCTNTVLKGCTLNLLDHLFDIDLMPIELGTFDVIIGMDWLVERDAVIVCGKKEVHVPYKNKTLVVKGDSRLPPPRQVEFRIELVPGAAPVVRAPYRLAPSELKELSDQLKELLEKGFIRPSSSPWGAPVLFVKKKDGSFRMYIDYRELNKLTVKNRYPLPRIDDLFDQLQGSSVYSKIDFRSGYHQLRIREEDIPITAFWTRYGHCKFQVMPFGITNAPAVFIDLMNRVCKPYLDKFVIVFIDDILIYSKNKEEHEKHLKIILELLKKEQLYAKFLKCDFWLESVQFLGHVINNKGVHVDPTKVEAIQNWSAPTTPTENKKYEWGTEEDEAFQTLKQKLCSAPILALPGGTENFVVYCDASHKVYGAVLMQREKRRWIELLSDYDCEIRYHSGKANVVADALSQKDREPIRVRSLVMTVHINAQTEAIKEENVKAKNLGRLIKPIFETRSDGTQCFEGRIWLPLFGGLRDLIMLESYKSKYFIHPGSDKMYQDLKKLYWWPNMKADITTYVSKCLTCAKVKAEHQKPSGLLQQPEIPEWKWENITMDFVSGLLRTPSGYDSIWVIVDRLTKSAHFLPMKKTDIIEKLAQLYLKEIVGDSQLTGPELVRETTEMIVQIKNRLITARSRQKSYADVRRKPMEFQVGDMVPLKVSPWKGVIHFGKRELPDKLRGIHNTFHVSNLKKCMADENLVIPLEEIQLDDKLHFIEEPVEIMDREVKRLKQSQIPIVKVRWNSRRGPEYTWEREDFFKRNYPYLFSNNQKTRKRNRAPGRRSLKEGRM</sequence>
<dbReference type="Pfam" id="PF00078">
    <property type="entry name" value="RVT_1"/>
    <property type="match status" value="1"/>
</dbReference>
<comment type="caution">
    <text evidence="13">The sequence shown here is derived from an EMBL/GenBank/DDBJ whole genome shotgun (WGS) entry which is preliminary data.</text>
</comment>
<dbReference type="InterPro" id="IPR041577">
    <property type="entry name" value="RT_RNaseH_2"/>
</dbReference>
<dbReference type="InterPro" id="IPR036397">
    <property type="entry name" value="RNaseH_sf"/>
</dbReference>
<feature type="domain" description="CCHC-type" evidence="11">
    <location>
        <begin position="169"/>
        <end position="185"/>
    </location>
</feature>
<dbReference type="InterPro" id="IPR005162">
    <property type="entry name" value="Retrotrans_gag_dom"/>
</dbReference>
<keyword evidence="7" id="KW-0238">DNA-binding</keyword>
<evidence type="ECO:0000256" key="3">
    <source>
        <dbReference type="ARBA" id="ARBA00022695"/>
    </source>
</evidence>
<dbReference type="EMBL" id="BQNB010011589">
    <property type="protein sequence ID" value="GJS92548.1"/>
    <property type="molecule type" value="Genomic_DNA"/>
</dbReference>
<dbReference type="InterPro" id="IPR050951">
    <property type="entry name" value="Retrovirus_Pol_polyprotein"/>
</dbReference>
<dbReference type="CDD" id="cd00303">
    <property type="entry name" value="retropepsin_like"/>
    <property type="match status" value="1"/>
</dbReference>
<evidence type="ECO:0000313" key="13">
    <source>
        <dbReference type="EMBL" id="GJS92548.1"/>
    </source>
</evidence>
<dbReference type="Proteomes" id="UP001151760">
    <property type="component" value="Unassembled WGS sequence"/>
</dbReference>
<dbReference type="Gene3D" id="3.30.420.10">
    <property type="entry name" value="Ribonuclease H-like superfamily/Ribonuclease H"/>
    <property type="match status" value="1"/>
</dbReference>
<gene>
    <name evidence="13" type="ORF">Tco_0799516</name>
</gene>
<evidence type="ECO:0000259" key="11">
    <source>
        <dbReference type="PROSITE" id="PS50158"/>
    </source>
</evidence>
<keyword evidence="13" id="KW-0695">RNA-directed DNA polymerase</keyword>
<dbReference type="GO" id="GO:0003964">
    <property type="term" value="F:RNA-directed DNA polymerase activity"/>
    <property type="evidence" value="ECO:0007669"/>
    <property type="project" value="UniProtKB-KW"/>
</dbReference>